<sequence length="387" mass="43154">MNRLYRAIMIILACAVAGLLQDFQGVSSAAVAKESQNQKYIVNLTVRSSHNAELISRLDIDSPAISQALLAAKQETVTDVLSLTDVYVTLLQGGHNIQARLEKSGNVVDEAAWKRLVLPKKAADSLLHAAEALRKQHYGKLVSWEVAERMLPRKSKFSITDLETGLTFKVQRRAGEDHADVQPLTKKDSKIMKQIYDGNWSWKRRAILVQSGNEWLAASMNGMPHGGDGIPDNDFSGHFCVHYAGSSTHRSDQPDLAHQLMVYKAAGSLRSFLDAASPLALAKSVVEAMDHQDSEILRQASEGIAKEKFEGLVQEMKSMSYIRFLEQKKAEKNKLDDSGSNEKLTDEVKLPLEFQKHGGSKRSKAYTFIFKRDSVQSPWRMEDIVTK</sequence>
<evidence type="ECO:0000313" key="2">
    <source>
        <dbReference type="EMBL" id="MBP1995549.1"/>
    </source>
</evidence>
<dbReference type="Proteomes" id="UP001519287">
    <property type="component" value="Unassembled WGS sequence"/>
</dbReference>
<name>A0ABS4J9Z6_9BACL</name>
<feature type="signal peptide" evidence="1">
    <location>
        <begin position="1"/>
        <end position="29"/>
    </location>
</feature>
<gene>
    <name evidence="2" type="ORF">J2Z66_007191</name>
</gene>
<reference evidence="2 3" key="1">
    <citation type="submission" date="2021-03" db="EMBL/GenBank/DDBJ databases">
        <title>Genomic Encyclopedia of Type Strains, Phase IV (KMG-IV): sequencing the most valuable type-strain genomes for metagenomic binning, comparative biology and taxonomic classification.</title>
        <authorList>
            <person name="Goeker M."/>
        </authorList>
    </citation>
    <scope>NUCLEOTIDE SEQUENCE [LARGE SCALE GENOMIC DNA]</scope>
    <source>
        <strain evidence="2 3">DSM 26048</strain>
    </source>
</reference>
<comment type="caution">
    <text evidence="2">The sequence shown here is derived from an EMBL/GenBank/DDBJ whole genome shotgun (WGS) entry which is preliminary data.</text>
</comment>
<evidence type="ECO:0000256" key="1">
    <source>
        <dbReference type="SAM" id="SignalP"/>
    </source>
</evidence>
<accession>A0ABS4J9Z6</accession>
<dbReference type="EMBL" id="JAGGLB010000035">
    <property type="protein sequence ID" value="MBP1995549.1"/>
    <property type="molecule type" value="Genomic_DNA"/>
</dbReference>
<keyword evidence="3" id="KW-1185">Reference proteome</keyword>
<evidence type="ECO:0000313" key="3">
    <source>
        <dbReference type="Proteomes" id="UP001519287"/>
    </source>
</evidence>
<dbReference type="RefSeq" id="WP_209977337.1">
    <property type="nucleotide sequence ID" value="NZ_JAGGLB010000035.1"/>
</dbReference>
<organism evidence="2 3">
    <name type="scientific">Paenibacillus eucommiae</name>
    <dbReference type="NCBI Taxonomy" id="1355755"/>
    <lineage>
        <taxon>Bacteria</taxon>
        <taxon>Bacillati</taxon>
        <taxon>Bacillota</taxon>
        <taxon>Bacilli</taxon>
        <taxon>Bacillales</taxon>
        <taxon>Paenibacillaceae</taxon>
        <taxon>Paenibacillus</taxon>
    </lineage>
</organism>
<keyword evidence="1" id="KW-0732">Signal</keyword>
<proteinExistence type="predicted"/>
<feature type="chain" id="PRO_5045481576" evidence="1">
    <location>
        <begin position="30"/>
        <end position="387"/>
    </location>
</feature>
<protein>
    <submittedName>
        <fullName evidence="2">Uncharacterized protein</fullName>
    </submittedName>
</protein>